<dbReference type="Proteomes" id="UP001329430">
    <property type="component" value="Chromosome 2"/>
</dbReference>
<proteinExistence type="predicted"/>
<evidence type="ECO:0000313" key="3">
    <source>
        <dbReference type="Proteomes" id="UP001329430"/>
    </source>
</evidence>
<protein>
    <recommendedName>
        <fullName evidence="1">DUF4806 domain-containing protein</fullName>
    </recommendedName>
</protein>
<gene>
    <name evidence="2" type="ORF">RI129_003058</name>
</gene>
<organism evidence="2 3">
    <name type="scientific">Pyrocoelia pectoralis</name>
    <dbReference type="NCBI Taxonomy" id="417401"/>
    <lineage>
        <taxon>Eukaryota</taxon>
        <taxon>Metazoa</taxon>
        <taxon>Ecdysozoa</taxon>
        <taxon>Arthropoda</taxon>
        <taxon>Hexapoda</taxon>
        <taxon>Insecta</taxon>
        <taxon>Pterygota</taxon>
        <taxon>Neoptera</taxon>
        <taxon>Endopterygota</taxon>
        <taxon>Coleoptera</taxon>
        <taxon>Polyphaga</taxon>
        <taxon>Elateriformia</taxon>
        <taxon>Elateroidea</taxon>
        <taxon>Lampyridae</taxon>
        <taxon>Lampyrinae</taxon>
        <taxon>Pyrocoelia</taxon>
    </lineage>
</organism>
<evidence type="ECO:0000259" key="1">
    <source>
        <dbReference type="Pfam" id="PF16064"/>
    </source>
</evidence>
<dbReference type="PANTHER" id="PTHR34153">
    <property type="entry name" value="SI:CH211-262H13.3-RELATED-RELATED"/>
    <property type="match status" value="1"/>
</dbReference>
<dbReference type="Pfam" id="PF16064">
    <property type="entry name" value="DUF4806"/>
    <property type="match status" value="1"/>
</dbReference>
<keyword evidence="3" id="KW-1185">Reference proteome</keyword>
<evidence type="ECO:0000313" key="2">
    <source>
        <dbReference type="EMBL" id="KAK5648166.1"/>
    </source>
</evidence>
<sequence>MFIVAYVFSLGVHKSQPTATYEIEDENWEKTLEGEMINRNKNKVNVETMLGEFIKETKEFERQVIRQLHILNARMKEIMENQEIFMKSKNNIATEEHNEDHLRIVQEKMAIFPIQSEIDLLKLEEVLKDSSEMKILAKELSLLGGNSVKEITRRIMFQIMSNQIGQLYSWDGQKGKKKFRELLLPKLVINAVRLNDRTQNSTESDIVKPMREWLVRAKFRQQPVPPITERSEK</sequence>
<dbReference type="PANTHER" id="PTHR34153:SF2">
    <property type="entry name" value="SI:CH211-262H13.3-RELATED"/>
    <property type="match status" value="1"/>
</dbReference>
<dbReference type="InterPro" id="IPR032071">
    <property type="entry name" value="DUF4806"/>
</dbReference>
<name>A0AAN7VNJ9_9COLE</name>
<dbReference type="AlphaFoldDB" id="A0AAN7VNJ9"/>
<comment type="caution">
    <text evidence="2">The sequence shown here is derived from an EMBL/GenBank/DDBJ whole genome shotgun (WGS) entry which is preliminary data.</text>
</comment>
<dbReference type="EMBL" id="JAVRBK010000002">
    <property type="protein sequence ID" value="KAK5648166.1"/>
    <property type="molecule type" value="Genomic_DNA"/>
</dbReference>
<feature type="domain" description="DUF4806" evidence="1">
    <location>
        <begin position="108"/>
        <end position="180"/>
    </location>
</feature>
<reference evidence="2 3" key="1">
    <citation type="journal article" date="2024" name="Insects">
        <title>An Improved Chromosome-Level Genome Assembly of the Firefly Pyrocoelia pectoralis.</title>
        <authorList>
            <person name="Fu X."/>
            <person name="Meyer-Rochow V.B."/>
            <person name="Ballantyne L."/>
            <person name="Zhu X."/>
        </authorList>
    </citation>
    <scope>NUCLEOTIDE SEQUENCE [LARGE SCALE GENOMIC DNA]</scope>
    <source>
        <strain evidence="2">XCY_ONT2</strain>
    </source>
</reference>
<accession>A0AAN7VNJ9</accession>